<proteinExistence type="predicted"/>
<evidence type="ECO:0000313" key="3">
    <source>
        <dbReference type="Proteomes" id="UP000186002"/>
    </source>
</evidence>
<keyword evidence="3" id="KW-1185">Reference proteome</keyword>
<dbReference type="RefSeq" id="WP_073014103.1">
    <property type="nucleotide sequence ID" value="NZ_FRBW01000003.1"/>
</dbReference>
<accession>A0A1M7KTU7</accession>
<dbReference type="InterPro" id="IPR014914">
    <property type="entry name" value="RES_dom"/>
</dbReference>
<evidence type="ECO:0000259" key="1">
    <source>
        <dbReference type="SMART" id="SM00953"/>
    </source>
</evidence>
<dbReference type="OrthoDB" id="9795903at2"/>
<name>A0A1M7KTU7_9HYPH</name>
<dbReference type="SMART" id="SM00953">
    <property type="entry name" value="RES"/>
    <property type="match status" value="1"/>
</dbReference>
<dbReference type="Pfam" id="PF08808">
    <property type="entry name" value="RES"/>
    <property type="match status" value="1"/>
</dbReference>
<protein>
    <submittedName>
        <fullName evidence="2">RES domain-containing protein</fullName>
    </submittedName>
</protein>
<dbReference type="Proteomes" id="UP000186002">
    <property type="component" value="Unassembled WGS sequence"/>
</dbReference>
<dbReference type="AlphaFoldDB" id="A0A1M7KTU7"/>
<reference evidence="2 3" key="1">
    <citation type="submission" date="2016-11" db="EMBL/GenBank/DDBJ databases">
        <authorList>
            <person name="Jaros S."/>
            <person name="Januszkiewicz K."/>
            <person name="Wedrychowicz H."/>
        </authorList>
    </citation>
    <scope>NUCLEOTIDE SEQUENCE [LARGE SCALE GENOMIC DNA]</scope>
    <source>
        <strain evidence="2 3">DSM 22153</strain>
    </source>
</reference>
<feature type="domain" description="RES" evidence="1">
    <location>
        <begin position="83"/>
        <end position="214"/>
    </location>
</feature>
<evidence type="ECO:0000313" key="2">
    <source>
        <dbReference type="EMBL" id="SHM68931.1"/>
    </source>
</evidence>
<gene>
    <name evidence="2" type="ORF">SAMN05444272_2975</name>
</gene>
<sequence>MLQDLPVRDFTDAATIRLISTAYIDEPAMAPLVDTPEELDFLAEIEALTSARQTGELPVPDGIHPLELQNERHGYGWTYVNAAFCYTRADGGRFNGPERGAWYAAYGEDASRTTQAEVAFHLTRELEATGCFQNITAYRELLAGFTTRFHDLSGMVEEASLGPDPAAAYPAGQSLARSILAAGGHGVLYPSARKSGGRCLAAFRPNLVQNIRQGETWVFEWSGSREPVISQR</sequence>
<organism evidence="2 3">
    <name type="scientific">Roseibium suaedae</name>
    <dbReference type="NCBI Taxonomy" id="735517"/>
    <lineage>
        <taxon>Bacteria</taxon>
        <taxon>Pseudomonadati</taxon>
        <taxon>Pseudomonadota</taxon>
        <taxon>Alphaproteobacteria</taxon>
        <taxon>Hyphomicrobiales</taxon>
        <taxon>Stappiaceae</taxon>
        <taxon>Roseibium</taxon>
    </lineage>
</organism>
<dbReference type="STRING" id="735517.SAMN05444272_2975"/>
<dbReference type="EMBL" id="FRBW01000003">
    <property type="protein sequence ID" value="SHM68931.1"/>
    <property type="molecule type" value="Genomic_DNA"/>
</dbReference>